<sequence>MTVLKLYCTDVTNSGITEVMPRLAEIEADVQGFVETHMETLLGVRFLASEYSTGPVHGGRIDSLGLDENGSPVIVEYKRGVDAGIFSELRVERIRADARPTCPVTLR</sequence>
<evidence type="ECO:0000313" key="1">
    <source>
        <dbReference type="EMBL" id="MBB5937659.1"/>
    </source>
</evidence>
<dbReference type="Proteomes" id="UP000588098">
    <property type="component" value="Unassembled WGS sequence"/>
</dbReference>
<dbReference type="GO" id="GO:0003676">
    <property type="term" value="F:nucleic acid binding"/>
    <property type="evidence" value="ECO:0007669"/>
    <property type="project" value="InterPro"/>
</dbReference>
<keyword evidence="2" id="KW-1185">Reference proteome</keyword>
<keyword evidence="1" id="KW-0255">Endonuclease</keyword>
<accession>A0A7W9QCZ6</accession>
<dbReference type="Gene3D" id="3.40.1350.10">
    <property type="match status" value="1"/>
</dbReference>
<keyword evidence="1" id="KW-0378">Hydrolase</keyword>
<name>A0A7W9QCZ6_9ACTN</name>
<gene>
    <name evidence="1" type="ORF">FHS42_004740</name>
</gene>
<dbReference type="EMBL" id="JACHJL010000012">
    <property type="protein sequence ID" value="MBB5937659.1"/>
    <property type="molecule type" value="Genomic_DNA"/>
</dbReference>
<protein>
    <submittedName>
        <fullName evidence="1">RecB family endonuclease NucS</fullName>
    </submittedName>
</protein>
<dbReference type="AlphaFoldDB" id="A0A7W9QCZ6"/>
<keyword evidence="1" id="KW-0540">Nuclease</keyword>
<dbReference type="GO" id="GO:0004519">
    <property type="term" value="F:endonuclease activity"/>
    <property type="evidence" value="ECO:0007669"/>
    <property type="project" value="UniProtKB-KW"/>
</dbReference>
<comment type="caution">
    <text evidence="1">The sequence shown here is derived from an EMBL/GenBank/DDBJ whole genome shotgun (WGS) entry which is preliminary data.</text>
</comment>
<organism evidence="1 2">
    <name type="scientific">Streptomyces zagrosensis</name>
    <dbReference type="NCBI Taxonomy" id="1042984"/>
    <lineage>
        <taxon>Bacteria</taxon>
        <taxon>Bacillati</taxon>
        <taxon>Actinomycetota</taxon>
        <taxon>Actinomycetes</taxon>
        <taxon>Kitasatosporales</taxon>
        <taxon>Streptomycetaceae</taxon>
        <taxon>Streptomyces</taxon>
    </lineage>
</organism>
<evidence type="ECO:0000313" key="2">
    <source>
        <dbReference type="Proteomes" id="UP000588098"/>
    </source>
</evidence>
<proteinExistence type="predicted"/>
<reference evidence="1 2" key="1">
    <citation type="submission" date="2020-08" db="EMBL/GenBank/DDBJ databases">
        <title>Genomic Encyclopedia of Type Strains, Phase III (KMG-III): the genomes of soil and plant-associated and newly described type strains.</title>
        <authorList>
            <person name="Whitman W."/>
        </authorList>
    </citation>
    <scope>NUCLEOTIDE SEQUENCE [LARGE SCALE GENOMIC DNA]</scope>
    <source>
        <strain evidence="1 2">CECT 8305</strain>
    </source>
</reference>
<dbReference type="InterPro" id="IPR011856">
    <property type="entry name" value="tRNA_endonuc-like_dom_sf"/>
</dbReference>